<dbReference type="Gene3D" id="1.10.260.40">
    <property type="entry name" value="lambda repressor-like DNA-binding domains"/>
    <property type="match status" value="1"/>
</dbReference>
<dbReference type="CDD" id="cd00093">
    <property type="entry name" value="HTH_XRE"/>
    <property type="match status" value="1"/>
</dbReference>
<dbReference type="InterPro" id="IPR001387">
    <property type="entry name" value="Cro/C1-type_HTH"/>
</dbReference>
<dbReference type="AlphaFoldDB" id="A0A1G7QV90"/>
<dbReference type="STRING" id="1082479.SAMN05216241_104160"/>
<evidence type="ECO:0000313" key="3">
    <source>
        <dbReference type="Proteomes" id="UP000199415"/>
    </source>
</evidence>
<dbReference type="PROSITE" id="PS50943">
    <property type="entry name" value="HTH_CROC1"/>
    <property type="match status" value="1"/>
</dbReference>
<evidence type="ECO:0000313" key="2">
    <source>
        <dbReference type="EMBL" id="SDG02437.1"/>
    </source>
</evidence>
<proteinExistence type="predicted"/>
<reference evidence="2 3" key="1">
    <citation type="submission" date="2016-10" db="EMBL/GenBank/DDBJ databases">
        <authorList>
            <person name="de Groot N.N."/>
        </authorList>
    </citation>
    <scope>NUCLEOTIDE SEQUENCE [LARGE SCALE GENOMIC DNA]</scope>
    <source>
        <strain evidence="2 3">DSM 25584</strain>
    </source>
</reference>
<dbReference type="Pfam" id="PF13560">
    <property type="entry name" value="HTH_31"/>
    <property type="match status" value="1"/>
</dbReference>
<keyword evidence="3" id="KW-1185">Reference proteome</keyword>
<gene>
    <name evidence="2" type="ORF">SAMN05216241_104160</name>
</gene>
<accession>A0A1G7QV90</accession>
<sequence length="74" mass="8152">MLTGRQIRMARAALDWSLRVTAERAGVHENTVRRIERGENTNPGTLFLLKSTFEAAGVTFLDNGGVVPPEIETL</sequence>
<dbReference type="EMBL" id="FNCE01000004">
    <property type="protein sequence ID" value="SDG02437.1"/>
    <property type="molecule type" value="Genomic_DNA"/>
</dbReference>
<organism evidence="2 3">
    <name type="scientific">Limimonas halophila</name>
    <dbReference type="NCBI Taxonomy" id="1082479"/>
    <lineage>
        <taxon>Bacteria</taxon>
        <taxon>Pseudomonadati</taxon>
        <taxon>Pseudomonadota</taxon>
        <taxon>Alphaproteobacteria</taxon>
        <taxon>Rhodospirillales</taxon>
        <taxon>Rhodovibrionaceae</taxon>
        <taxon>Limimonas</taxon>
    </lineage>
</organism>
<dbReference type="SMART" id="SM00530">
    <property type="entry name" value="HTH_XRE"/>
    <property type="match status" value="1"/>
</dbReference>
<feature type="domain" description="HTH cro/C1-type" evidence="1">
    <location>
        <begin position="7"/>
        <end position="50"/>
    </location>
</feature>
<name>A0A1G7QV90_9PROT</name>
<dbReference type="Proteomes" id="UP000199415">
    <property type="component" value="Unassembled WGS sequence"/>
</dbReference>
<dbReference type="InterPro" id="IPR010982">
    <property type="entry name" value="Lambda_DNA-bd_dom_sf"/>
</dbReference>
<dbReference type="SUPFAM" id="SSF47413">
    <property type="entry name" value="lambda repressor-like DNA-binding domains"/>
    <property type="match status" value="1"/>
</dbReference>
<dbReference type="RefSeq" id="WP_245659504.1">
    <property type="nucleotide sequence ID" value="NZ_FNCE01000004.1"/>
</dbReference>
<dbReference type="GO" id="GO:0003677">
    <property type="term" value="F:DNA binding"/>
    <property type="evidence" value="ECO:0007669"/>
    <property type="project" value="InterPro"/>
</dbReference>
<evidence type="ECO:0000259" key="1">
    <source>
        <dbReference type="PROSITE" id="PS50943"/>
    </source>
</evidence>
<protein>
    <submittedName>
        <fullName evidence="2">Helix-turn-helix domain-containing protein</fullName>
    </submittedName>
</protein>